<evidence type="ECO:0000256" key="4">
    <source>
        <dbReference type="ARBA" id="ARBA00022989"/>
    </source>
</evidence>
<dbReference type="Proteomes" id="UP000001916">
    <property type="component" value="Chromosome"/>
</dbReference>
<name>D7BFK5_ALLS1</name>
<comment type="subcellular location">
    <subcellularLocation>
        <location evidence="1">Membrane</location>
        <topology evidence="1">Multi-pass membrane protein</topology>
    </subcellularLocation>
</comment>
<dbReference type="GO" id="GO:0015648">
    <property type="term" value="F:lipid-linked peptidoglycan transporter activity"/>
    <property type="evidence" value="ECO:0007669"/>
    <property type="project" value="TreeGrafter"/>
</dbReference>
<feature type="transmembrane region" description="Helical" evidence="6">
    <location>
        <begin position="153"/>
        <end position="172"/>
    </location>
</feature>
<dbReference type="STRING" id="526227.Mesil_1673"/>
<protein>
    <submittedName>
        <fullName evidence="7">Cell cycle protein</fullName>
    </submittedName>
</protein>
<dbReference type="PANTHER" id="PTHR30474">
    <property type="entry name" value="CELL CYCLE PROTEIN"/>
    <property type="match status" value="1"/>
</dbReference>
<accession>D7BFK5</accession>
<reference evidence="7 8" key="1">
    <citation type="journal article" date="2010" name="Stand. Genomic Sci.">
        <title>Complete genome sequence of Meiothermus silvanus type strain (VI-R2).</title>
        <authorList>
            <person name="Sikorski J."/>
            <person name="Tindall B.J."/>
            <person name="Lowry S."/>
            <person name="Lucas S."/>
            <person name="Nolan M."/>
            <person name="Copeland A."/>
            <person name="Glavina Del Rio T."/>
            <person name="Tice H."/>
            <person name="Cheng J.F."/>
            <person name="Han C."/>
            <person name="Pitluck S."/>
            <person name="Liolios K."/>
            <person name="Ivanova N."/>
            <person name="Mavromatis K."/>
            <person name="Mikhailova N."/>
            <person name="Pati A."/>
            <person name="Goodwin L."/>
            <person name="Chen A."/>
            <person name="Palaniappan K."/>
            <person name="Land M."/>
            <person name="Hauser L."/>
            <person name="Chang Y.J."/>
            <person name="Jeffries C.D."/>
            <person name="Rohde M."/>
            <person name="Goker M."/>
            <person name="Woyke T."/>
            <person name="Bristow J."/>
            <person name="Eisen J.A."/>
            <person name="Markowitz V."/>
            <person name="Hugenholtz P."/>
            <person name="Kyrpides N.C."/>
            <person name="Klenk H.P."/>
            <person name="Lapidus A."/>
        </authorList>
    </citation>
    <scope>NUCLEOTIDE SEQUENCE [LARGE SCALE GENOMIC DNA]</scope>
    <source>
        <strain evidence="8">ATCC 700542 / DSM 9946 / VI-R2</strain>
    </source>
</reference>
<dbReference type="HOGENOM" id="CLU_029243_2_1_0"/>
<dbReference type="eggNOG" id="COG0772">
    <property type="taxonomic scope" value="Bacteria"/>
</dbReference>
<dbReference type="Pfam" id="PF01098">
    <property type="entry name" value="FTSW_RODA_SPOVE"/>
    <property type="match status" value="1"/>
</dbReference>
<evidence type="ECO:0000256" key="1">
    <source>
        <dbReference type="ARBA" id="ARBA00004141"/>
    </source>
</evidence>
<feature type="transmembrane region" description="Helical" evidence="6">
    <location>
        <begin position="131"/>
        <end position="148"/>
    </location>
</feature>
<dbReference type="GO" id="GO:0032153">
    <property type="term" value="C:cell division site"/>
    <property type="evidence" value="ECO:0007669"/>
    <property type="project" value="TreeGrafter"/>
</dbReference>
<keyword evidence="3" id="KW-0133">Cell shape</keyword>
<keyword evidence="8" id="KW-1185">Reference proteome</keyword>
<feature type="transmembrane region" description="Helical" evidence="6">
    <location>
        <begin position="82"/>
        <end position="100"/>
    </location>
</feature>
<feature type="transmembrane region" description="Helical" evidence="6">
    <location>
        <begin position="233"/>
        <end position="258"/>
    </location>
</feature>
<keyword evidence="5 6" id="KW-0472">Membrane</keyword>
<evidence type="ECO:0000256" key="3">
    <source>
        <dbReference type="ARBA" id="ARBA00022960"/>
    </source>
</evidence>
<dbReference type="InterPro" id="IPR001182">
    <property type="entry name" value="FtsW/RodA"/>
</dbReference>
<evidence type="ECO:0000256" key="5">
    <source>
        <dbReference type="ARBA" id="ARBA00023136"/>
    </source>
</evidence>
<feature type="transmembrane region" description="Helical" evidence="6">
    <location>
        <begin position="308"/>
        <end position="329"/>
    </location>
</feature>
<feature type="transmembrane region" description="Helical" evidence="6">
    <location>
        <begin position="50"/>
        <end position="70"/>
    </location>
</feature>
<organism evidence="7 8">
    <name type="scientific">Allomeiothermus silvanus (strain ATCC 700542 / DSM 9946 / NBRC 106475 / NCIMB 13440 / VI-R2)</name>
    <name type="common">Thermus silvanus</name>
    <dbReference type="NCBI Taxonomy" id="526227"/>
    <lineage>
        <taxon>Bacteria</taxon>
        <taxon>Thermotogati</taxon>
        <taxon>Deinococcota</taxon>
        <taxon>Deinococci</taxon>
        <taxon>Thermales</taxon>
        <taxon>Thermaceae</taxon>
        <taxon>Allomeiothermus</taxon>
    </lineage>
</organism>
<dbReference type="GO" id="GO:0005886">
    <property type="term" value="C:plasma membrane"/>
    <property type="evidence" value="ECO:0007669"/>
    <property type="project" value="TreeGrafter"/>
</dbReference>
<dbReference type="KEGG" id="msv:Mesil_1673"/>
<proteinExistence type="predicted"/>
<dbReference type="AlphaFoldDB" id="D7BFK5"/>
<sequence>MLMGFSLLGVGVAEPALQGSHLLRLGVALLVTFLACWLSPRFLTRHARLLYLAALGFLVAVLFIGEGPAGVRRWFDLRFFNFQPSELMKVAIVIYLAAFFHQRGTDYPILGPVLAVDFAAGLVIIEPDFDTGIFILVLAAFMLIVIGVPWRRLLAIGASASFIAMTMLGLYLDRFSYVRERFDGWVATLSGKADVTGTAYQVTQAQKVIVGAGPLGQGPGAVLPHLPEGHNDMVFASVIWAGGWFAGLMVLLAFGLIFARGMQIAARTQGAGSVMALGLTGYLTLQAANNIGVVMGFLPVSGSALPLVSYGGSSMFVAGLALGLLHALAREALRNQPEPKDTASRGDRRGAKA</sequence>
<feature type="transmembrane region" description="Helical" evidence="6">
    <location>
        <begin position="107"/>
        <end position="125"/>
    </location>
</feature>
<feature type="transmembrane region" description="Helical" evidence="6">
    <location>
        <begin position="25"/>
        <end position="43"/>
    </location>
</feature>
<dbReference type="EMBL" id="CP002042">
    <property type="protein sequence ID" value="ADH63558.1"/>
    <property type="molecule type" value="Genomic_DNA"/>
</dbReference>
<keyword evidence="2 6" id="KW-0812">Transmembrane</keyword>
<evidence type="ECO:0000256" key="2">
    <source>
        <dbReference type="ARBA" id="ARBA00022692"/>
    </source>
</evidence>
<evidence type="ECO:0000313" key="8">
    <source>
        <dbReference type="Proteomes" id="UP000001916"/>
    </source>
</evidence>
<evidence type="ECO:0000256" key="6">
    <source>
        <dbReference type="SAM" id="Phobius"/>
    </source>
</evidence>
<evidence type="ECO:0000313" key="7">
    <source>
        <dbReference type="EMBL" id="ADH63558.1"/>
    </source>
</evidence>
<dbReference type="GO" id="GO:0051301">
    <property type="term" value="P:cell division"/>
    <property type="evidence" value="ECO:0007669"/>
    <property type="project" value="InterPro"/>
</dbReference>
<feature type="transmembrane region" description="Helical" evidence="6">
    <location>
        <begin position="270"/>
        <end position="288"/>
    </location>
</feature>
<gene>
    <name evidence="7" type="ordered locus">Mesil_1673</name>
</gene>
<dbReference type="GO" id="GO:0008360">
    <property type="term" value="P:regulation of cell shape"/>
    <property type="evidence" value="ECO:0007669"/>
    <property type="project" value="UniProtKB-KW"/>
</dbReference>
<keyword evidence="4 6" id="KW-1133">Transmembrane helix</keyword>